<dbReference type="SUPFAM" id="SSF48452">
    <property type="entry name" value="TPR-like"/>
    <property type="match status" value="1"/>
</dbReference>
<evidence type="ECO:0000313" key="3">
    <source>
        <dbReference type="Proteomes" id="UP001303373"/>
    </source>
</evidence>
<gene>
    <name evidence="2" type="ORF">R9X50_00559900</name>
</gene>
<dbReference type="FunFam" id="1.25.40.10:FF:000146">
    <property type="entry name" value="Clathrin-coated vesiclec protein (Bud7)"/>
    <property type="match status" value="1"/>
</dbReference>
<accession>A0AAQ3RB02</accession>
<dbReference type="FunFam" id="1.25.40.10:FF:000149">
    <property type="entry name" value="Clathrin-coated vesiclec protein (Bud7)"/>
    <property type="match status" value="1"/>
</dbReference>
<dbReference type="GO" id="GO:0006893">
    <property type="term" value="P:Golgi to plasma membrane transport"/>
    <property type="evidence" value="ECO:0007669"/>
    <property type="project" value="UniProtKB-ARBA"/>
</dbReference>
<evidence type="ECO:0000256" key="1">
    <source>
        <dbReference type="SAM" id="MobiDB-lite"/>
    </source>
</evidence>
<dbReference type="Gene3D" id="1.25.40.10">
    <property type="entry name" value="Tetratricopeptide repeat domain"/>
    <property type="match status" value="2"/>
</dbReference>
<organism evidence="2 3">
    <name type="scientific">Acrodontium crateriforme</name>
    <dbReference type="NCBI Taxonomy" id="150365"/>
    <lineage>
        <taxon>Eukaryota</taxon>
        <taxon>Fungi</taxon>
        <taxon>Dikarya</taxon>
        <taxon>Ascomycota</taxon>
        <taxon>Pezizomycotina</taxon>
        <taxon>Dothideomycetes</taxon>
        <taxon>Dothideomycetidae</taxon>
        <taxon>Mycosphaerellales</taxon>
        <taxon>Teratosphaeriaceae</taxon>
        <taxon>Acrodontium</taxon>
    </lineage>
</organism>
<dbReference type="GO" id="GO:0034044">
    <property type="term" value="C:exomer complex"/>
    <property type="evidence" value="ECO:0007669"/>
    <property type="project" value="TreeGrafter"/>
</dbReference>
<sequence length="769" mass="85930">MGLAQELNKATCYSYPADFASFFSPLGLHSPKLTVVELSIDSRFRFSSLLLLCATASWKNDTASRARVSSYAFVPTAGANILSQPRLYEDDAHSVVEVRTDSLQTLRELGPPDLIHLVKQPVKSSAAKQIGVYHHVTGIDASSSASLAAYINTLTYSNNDKINKITSGLYCCYNAFSRVDMRVQVQIPGTVESYCVDERGAKLEATDEHWLETYLCSVLRAYSYADNGSGDTIKRIIGTRRFNPITSTEQETKFLEAAEKLFFSGWQLGSDPEIQVPNLVSNHLTSGLLSYIKTTGRYAAGINLFEKLREKDAEVSSLLAQVYFAADEEVKAIQLLRDAVEELPMDYSLLDCQAQFCNRKGRGDLALDIAKRSVISAPSEFGTWARLAEVYVAMEQWELALLTLNSCPMFTYQDKDAPRLPEPSRISLPLAPETVCDEIDDAGATPDSDNVHPTLRRLAAGNYKGTFHKAYLLLTEITKKIGWDQLLKVRSQVFVMEEEYRNEKQTGPSTNSKSASTIALHGNDAAQPNGEGHGTALQKSDDLEQSDDEDSEADGPDGVSTQLEPDVSKPSTSITVRSATETPQPQPTNTDPSHQTYTQFQHKRLCERWLDNLFMVLYEDLRIYTIWRTEASQYRQQQLAYKKAAEEWEILGELAERLHHPQEAFEAWQSCLSIRFSPKAMRGVLNVFEQEGSGRKALDALIRLVAWQYRWYSEFSPDLLYSIRKLIEDEGAVKVRSIIQATSLPQHVLDLTHQYAALCATFRSGGTDG</sequence>
<name>A0AAQ3RB02_9PEZI</name>
<dbReference type="PANTHER" id="PTHR31975">
    <property type="entry name" value="BUD SITE SELECTION PROTEIN 7-RELATED"/>
    <property type="match status" value="1"/>
</dbReference>
<keyword evidence="3" id="KW-1185">Reference proteome</keyword>
<proteinExistence type="predicted"/>
<dbReference type="InterPro" id="IPR011990">
    <property type="entry name" value="TPR-like_helical_dom_sf"/>
</dbReference>
<evidence type="ECO:0000313" key="2">
    <source>
        <dbReference type="EMBL" id="WPH02731.1"/>
    </source>
</evidence>
<feature type="compositionally biased region" description="Acidic residues" evidence="1">
    <location>
        <begin position="543"/>
        <end position="555"/>
    </location>
</feature>
<dbReference type="EMBL" id="CP138588">
    <property type="protein sequence ID" value="WPH02731.1"/>
    <property type="molecule type" value="Genomic_DNA"/>
</dbReference>
<feature type="compositionally biased region" description="Polar residues" evidence="1">
    <location>
        <begin position="559"/>
        <end position="596"/>
    </location>
</feature>
<reference evidence="2 3" key="1">
    <citation type="submission" date="2023-11" db="EMBL/GenBank/DDBJ databases">
        <title>An acidophilic fungus is an integral part of prey digestion in a carnivorous sundew plant.</title>
        <authorList>
            <person name="Tsai I.J."/>
        </authorList>
    </citation>
    <scope>NUCLEOTIDE SEQUENCE [LARGE SCALE GENOMIC DNA]</scope>
    <source>
        <strain evidence="2">169a</strain>
    </source>
</reference>
<feature type="region of interest" description="Disordered" evidence="1">
    <location>
        <begin position="522"/>
        <end position="596"/>
    </location>
</feature>
<dbReference type="Pfam" id="PF09295">
    <property type="entry name" value="ChAPs"/>
    <property type="match status" value="1"/>
</dbReference>
<dbReference type="PANTHER" id="PTHR31975:SF1">
    <property type="entry name" value="BUD SITE SELECTION PROTEIN 7-RELATED"/>
    <property type="match status" value="1"/>
</dbReference>
<dbReference type="AlphaFoldDB" id="A0AAQ3RB02"/>
<dbReference type="Proteomes" id="UP001303373">
    <property type="component" value="Chromosome 9"/>
</dbReference>
<dbReference type="InterPro" id="IPR015374">
    <property type="entry name" value="ChAPs"/>
</dbReference>
<protein>
    <submittedName>
        <fullName evidence="2">Chaps-domain-containing protein</fullName>
    </submittedName>
</protein>